<feature type="transmembrane region" description="Helical" evidence="1">
    <location>
        <begin position="109"/>
        <end position="131"/>
    </location>
</feature>
<feature type="transmembrane region" description="Helical" evidence="1">
    <location>
        <begin position="43"/>
        <end position="62"/>
    </location>
</feature>
<evidence type="ECO:0000313" key="3">
    <source>
        <dbReference type="Proteomes" id="UP001524502"/>
    </source>
</evidence>
<dbReference type="InterPro" id="IPR021299">
    <property type="entry name" value="DUF2871"/>
</dbReference>
<feature type="transmembrane region" description="Helical" evidence="1">
    <location>
        <begin position="74"/>
        <end position="94"/>
    </location>
</feature>
<reference evidence="2 3" key="1">
    <citation type="submission" date="2022-06" db="EMBL/GenBank/DDBJ databases">
        <title>Isolation of gut microbiota from human fecal samples.</title>
        <authorList>
            <person name="Pamer E.G."/>
            <person name="Barat B."/>
            <person name="Waligurski E."/>
            <person name="Medina S."/>
            <person name="Paddock L."/>
            <person name="Mostad J."/>
        </authorList>
    </citation>
    <scope>NUCLEOTIDE SEQUENCE [LARGE SCALE GENOMIC DNA]</scope>
    <source>
        <strain evidence="2 3">SL.3.17</strain>
    </source>
</reference>
<accession>A0ABT1RP71</accession>
<keyword evidence="1" id="KW-1133">Transmembrane helix</keyword>
<dbReference type="InterPro" id="IPR036927">
    <property type="entry name" value="Cyt_c_oxase-like_su1_sf"/>
</dbReference>
<comment type="caution">
    <text evidence="2">The sequence shown here is derived from an EMBL/GenBank/DDBJ whole genome shotgun (WGS) entry which is preliminary data.</text>
</comment>
<evidence type="ECO:0000256" key="1">
    <source>
        <dbReference type="SAM" id="Phobius"/>
    </source>
</evidence>
<proteinExistence type="predicted"/>
<protein>
    <submittedName>
        <fullName evidence="2">DUF2871 domain-containing protein</fullName>
    </submittedName>
</protein>
<sequence length="138" mass="15499">MKKSMNAAIIYFALAMAGGVFYREFTKFYGYSGATTLSVVHTHLFMLGMFLFLLLAVVCKITKLEKEKLFRRFFLLYNIALPFMAIMLLIRGIVQVTNTALASSYDSMISGFAGISHILMLISMIMLLVSLKKVLSSK</sequence>
<organism evidence="2 3">
    <name type="scientific">Anaerovorax odorimutans</name>
    <dbReference type="NCBI Taxonomy" id="109327"/>
    <lineage>
        <taxon>Bacteria</taxon>
        <taxon>Bacillati</taxon>
        <taxon>Bacillota</taxon>
        <taxon>Clostridia</taxon>
        <taxon>Peptostreptococcales</taxon>
        <taxon>Anaerovoracaceae</taxon>
        <taxon>Anaerovorax</taxon>
    </lineage>
</organism>
<dbReference type="Proteomes" id="UP001524502">
    <property type="component" value="Unassembled WGS sequence"/>
</dbReference>
<dbReference type="RefSeq" id="WP_256132178.1">
    <property type="nucleotide sequence ID" value="NZ_JANFXK010000009.1"/>
</dbReference>
<dbReference type="EMBL" id="JANFXK010000009">
    <property type="protein sequence ID" value="MCQ4636988.1"/>
    <property type="molecule type" value="Genomic_DNA"/>
</dbReference>
<dbReference type="Pfam" id="PF11070">
    <property type="entry name" value="DUF2871"/>
    <property type="match status" value="1"/>
</dbReference>
<gene>
    <name evidence="2" type="ORF">NE619_09615</name>
</gene>
<evidence type="ECO:0000313" key="2">
    <source>
        <dbReference type="EMBL" id="MCQ4636988.1"/>
    </source>
</evidence>
<name>A0ABT1RP71_9FIRM</name>
<dbReference type="Gene3D" id="1.20.210.10">
    <property type="entry name" value="Cytochrome c oxidase-like, subunit I domain"/>
    <property type="match status" value="1"/>
</dbReference>
<keyword evidence="1" id="KW-0812">Transmembrane</keyword>
<keyword evidence="1" id="KW-0472">Membrane</keyword>
<keyword evidence="3" id="KW-1185">Reference proteome</keyword>